<feature type="transmembrane region" description="Helical" evidence="1">
    <location>
        <begin position="234"/>
        <end position="257"/>
    </location>
</feature>
<organism evidence="2 3">
    <name type="scientific">Plasmodium gonderi</name>
    <dbReference type="NCBI Taxonomy" id="77519"/>
    <lineage>
        <taxon>Eukaryota</taxon>
        <taxon>Sar</taxon>
        <taxon>Alveolata</taxon>
        <taxon>Apicomplexa</taxon>
        <taxon>Aconoidasida</taxon>
        <taxon>Haemosporida</taxon>
        <taxon>Plasmodiidae</taxon>
        <taxon>Plasmodium</taxon>
        <taxon>Plasmodium (Plasmodium)</taxon>
    </lineage>
</organism>
<comment type="caution">
    <text evidence="2">The sequence shown here is derived from an EMBL/GenBank/DDBJ whole genome shotgun (WGS) entry which is preliminary data.</text>
</comment>
<keyword evidence="1" id="KW-0812">Transmembrane</keyword>
<name>A0A1Y1JNS8_PLAGO</name>
<reference evidence="3" key="1">
    <citation type="submission" date="2017-04" db="EMBL/GenBank/DDBJ databases">
        <title>Plasmodium gonderi genome.</title>
        <authorList>
            <person name="Arisue N."/>
            <person name="Honma H."/>
            <person name="Kawai S."/>
            <person name="Tougan T."/>
            <person name="Tanabe K."/>
            <person name="Horii T."/>
        </authorList>
    </citation>
    <scope>NUCLEOTIDE SEQUENCE [LARGE SCALE GENOMIC DNA]</scope>
    <source>
        <strain evidence="3">ATCC 30045</strain>
    </source>
</reference>
<protein>
    <submittedName>
        <fullName evidence="2">Variable surface protein</fullName>
    </submittedName>
</protein>
<dbReference type="Proteomes" id="UP000195521">
    <property type="component" value="Unassembled WGS sequence"/>
</dbReference>
<proteinExistence type="predicted"/>
<accession>A0A1Y1JNS8</accession>
<dbReference type="GeneID" id="39745054"/>
<keyword evidence="3" id="KW-1185">Reference proteome</keyword>
<dbReference type="RefSeq" id="XP_028546835.1">
    <property type="nucleotide sequence ID" value="XM_028691034.1"/>
</dbReference>
<evidence type="ECO:0000313" key="2">
    <source>
        <dbReference type="EMBL" id="GAW84246.1"/>
    </source>
</evidence>
<sequence length="312" mass="37257">MEKNKVCLNNFNINDSNICYGYIDSFHEWEETVRKSANDKDDQYKGRCSSVKTHNSNDATLFNEDVCKKTMLFFREIRSTNEKKAEIIGCKHLFYWLYKKTMNPGGNYELTKRAYDAFKKIYKDYTEDVCTNREIDICENEMKKVDHMYDIYNCLYEIEHEGGCKDNTKNCISKFKLLRGNYEHYCKSNRNDDLCEEIILYTNKFKEKVENLNCGNSIYQMIFSYLMDDKRRHIVYAIFAGLLISLLLIHFFMFNPLGKHLLRELKKEINEFYDEDDEWDIYELSDMNRSASTDSVYNILYDSTNYTNEYGI</sequence>
<keyword evidence="1" id="KW-0472">Membrane</keyword>
<dbReference type="AlphaFoldDB" id="A0A1Y1JNS8"/>
<evidence type="ECO:0000313" key="3">
    <source>
        <dbReference type="Proteomes" id="UP000195521"/>
    </source>
</evidence>
<evidence type="ECO:0000256" key="1">
    <source>
        <dbReference type="SAM" id="Phobius"/>
    </source>
</evidence>
<keyword evidence="1" id="KW-1133">Transmembrane helix</keyword>
<dbReference type="EMBL" id="BDQF01000198">
    <property type="protein sequence ID" value="GAW84246.1"/>
    <property type="molecule type" value="Genomic_DNA"/>
</dbReference>
<gene>
    <name evidence="2" type="ORF">PGO_001915</name>
</gene>